<keyword evidence="2" id="KW-1185">Reference proteome</keyword>
<protein>
    <recommendedName>
        <fullName evidence="3">Roadblock/LAMTOR2 domain-containing protein</fullName>
    </recommendedName>
</protein>
<dbReference type="Pfam" id="PF20364">
    <property type="entry name" value="DUF6659"/>
    <property type="match status" value="1"/>
</dbReference>
<reference evidence="1 2" key="1">
    <citation type="journal article" date="2012" name="Environ. Microbiol.">
        <title>The genome of the ammonia-oxidizing Candidatus Nitrososphaera gargensis: insights into metabolic versatility and environmental adaptations.</title>
        <authorList>
            <person name="Spang A."/>
            <person name="Poehlein A."/>
            <person name="Offre P."/>
            <person name="Zumbragel S."/>
            <person name="Haider S."/>
            <person name="Rychlik N."/>
            <person name="Nowka B."/>
            <person name="Schmeisser C."/>
            <person name="Lebedeva E.V."/>
            <person name="Rattei T."/>
            <person name="Bohm C."/>
            <person name="Schmid M."/>
            <person name="Galushko A."/>
            <person name="Hatzenpichler R."/>
            <person name="Weinmaier T."/>
            <person name="Daniel R."/>
            <person name="Schleper C."/>
            <person name="Spieck E."/>
            <person name="Streit W."/>
            <person name="Wagner M."/>
        </authorList>
    </citation>
    <scope>NUCLEOTIDE SEQUENCE [LARGE SCALE GENOMIC DNA]</scope>
    <source>
        <strain evidence="2">Ga9.2</strain>
    </source>
</reference>
<dbReference type="GeneID" id="13796424"/>
<gene>
    <name evidence="1" type="ordered locus">Ngar_c02480</name>
</gene>
<dbReference type="InParanoid" id="K0I7I3"/>
<dbReference type="BioCyc" id="CNIT1237085:G1324-248-MONOMER"/>
<evidence type="ECO:0000313" key="2">
    <source>
        <dbReference type="Proteomes" id="UP000008037"/>
    </source>
</evidence>
<dbReference type="AlphaFoldDB" id="K0I7I3"/>
<accession>K0I7I3</accession>
<organism evidence="1 2">
    <name type="scientific">Nitrososphaera gargensis (strain Ga9.2)</name>
    <dbReference type="NCBI Taxonomy" id="1237085"/>
    <lineage>
        <taxon>Archaea</taxon>
        <taxon>Nitrososphaerota</taxon>
        <taxon>Nitrososphaeria</taxon>
        <taxon>Nitrososphaerales</taxon>
        <taxon>Nitrososphaeraceae</taxon>
        <taxon>Nitrososphaera</taxon>
    </lineage>
</organism>
<dbReference type="STRING" id="1237085.Ngar_c02480"/>
<dbReference type="Proteomes" id="UP000008037">
    <property type="component" value="Chromosome"/>
</dbReference>
<dbReference type="EMBL" id="CP002408">
    <property type="protein sequence ID" value="AFU57196.1"/>
    <property type="molecule type" value="Genomic_DNA"/>
</dbReference>
<dbReference type="InterPro" id="IPR046600">
    <property type="entry name" value="DUF6659"/>
</dbReference>
<dbReference type="HOGENOM" id="CLU_128582_0_1_2"/>
<dbReference type="KEGG" id="nga:Ngar_c02480"/>
<dbReference type="OrthoDB" id="1734at2157"/>
<evidence type="ECO:0000313" key="1">
    <source>
        <dbReference type="EMBL" id="AFU57196.1"/>
    </source>
</evidence>
<dbReference type="RefSeq" id="WP_015017769.1">
    <property type="nucleotide sequence ID" value="NC_018719.1"/>
</dbReference>
<proteinExistence type="predicted"/>
<sequence length="120" mass="13727">MPASDDLDKLCDRIFAADSNIRFVGAIDKMGTLVAGGMRKGIKPLEPREDRRKLYLEFALRNAMRSEFDPEYGKTIYTMSEREKIKIASFPYGDYLILISIEKKAQHDKVIAKVLKLLLD</sequence>
<evidence type="ECO:0008006" key="3">
    <source>
        <dbReference type="Google" id="ProtNLM"/>
    </source>
</evidence>
<name>K0I7I3_NITGG</name>